<protein>
    <submittedName>
        <fullName evidence="2">Peptidoglycan-binding protein</fullName>
    </submittedName>
</protein>
<proteinExistence type="predicted"/>
<comment type="caution">
    <text evidence="2">The sequence shown here is derived from an EMBL/GenBank/DDBJ whole genome shotgun (WGS) entry which is preliminary data.</text>
</comment>
<accession>A0ABS6JH41</accession>
<evidence type="ECO:0000313" key="3">
    <source>
        <dbReference type="Proteomes" id="UP000784880"/>
    </source>
</evidence>
<evidence type="ECO:0000259" key="1">
    <source>
        <dbReference type="Pfam" id="PF01471"/>
    </source>
</evidence>
<dbReference type="Pfam" id="PF01471">
    <property type="entry name" value="PG_binding_1"/>
    <property type="match status" value="1"/>
</dbReference>
<keyword evidence="3" id="KW-1185">Reference proteome</keyword>
<organism evidence="2 3">
    <name type="scientific">Evansella tamaricis</name>
    <dbReference type="NCBI Taxonomy" id="2069301"/>
    <lineage>
        <taxon>Bacteria</taxon>
        <taxon>Bacillati</taxon>
        <taxon>Bacillota</taxon>
        <taxon>Bacilli</taxon>
        <taxon>Bacillales</taxon>
        <taxon>Bacillaceae</taxon>
        <taxon>Evansella</taxon>
    </lineage>
</organism>
<reference evidence="2 3" key="1">
    <citation type="submission" date="2021-06" db="EMBL/GenBank/DDBJ databases">
        <title>Bacillus sp. RD4P76, an endophyte from a halophyte.</title>
        <authorList>
            <person name="Sun J.-Q."/>
        </authorList>
    </citation>
    <scope>NUCLEOTIDE SEQUENCE [LARGE SCALE GENOMIC DNA]</scope>
    <source>
        <strain evidence="2 3">CGMCC 1.15917</strain>
    </source>
</reference>
<gene>
    <name evidence="2" type="ORF">KS419_14520</name>
</gene>
<dbReference type="InterPro" id="IPR002477">
    <property type="entry name" value="Peptidoglycan-bd-like"/>
</dbReference>
<dbReference type="Proteomes" id="UP000784880">
    <property type="component" value="Unassembled WGS sequence"/>
</dbReference>
<feature type="non-terminal residue" evidence="2">
    <location>
        <position position="100"/>
    </location>
</feature>
<dbReference type="EMBL" id="JAHQCS010000118">
    <property type="protein sequence ID" value="MBU9712941.1"/>
    <property type="molecule type" value="Genomic_DNA"/>
</dbReference>
<evidence type="ECO:0000313" key="2">
    <source>
        <dbReference type="EMBL" id="MBU9712941.1"/>
    </source>
</evidence>
<sequence>MVFKITNLSFLLSVLICFCLINIGTSYASLETINDDDVKTQILSELELGYSELIFQLGDRHPLIIELKHKLNRIGFGNITVTDYYGDFTTRRVREFQQHY</sequence>
<feature type="domain" description="Peptidoglycan binding-like" evidence="1">
    <location>
        <begin position="61"/>
        <end position="100"/>
    </location>
</feature>
<name>A0ABS6JH41_9BACI</name>